<keyword evidence="1" id="KW-1133">Transmembrane helix</keyword>
<comment type="caution">
    <text evidence="2">The sequence shown here is derived from an EMBL/GenBank/DDBJ whole genome shotgun (WGS) entry which is preliminary data.</text>
</comment>
<dbReference type="Pfam" id="PF07556">
    <property type="entry name" value="DUF1538"/>
    <property type="match status" value="1"/>
</dbReference>
<dbReference type="EMBL" id="JABTCG010000005">
    <property type="protein sequence ID" value="MBD0852019.1"/>
    <property type="molecule type" value="Genomic_DNA"/>
</dbReference>
<name>A0ABR7VEF4_9FLAO</name>
<reference evidence="2 3" key="1">
    <citation type="submission" date="2020-05" db="EMBL/GenBank/DDBJ databases">
        <title>The draft genome sequence of Maribacter arenosus CAU 1321.</title>
        <authorList>
            <person name="Mu L."/>
        </authorList>
    </citation>
    <scope>NUCLEOTIDE SEQUENCE [LARGE SCALE GENOMIC DNA]</scope>
    <source>
        <strain evidence="2 3">CAU 1321</strain>
    </source>
</reference>
<feature type="transmembrane region" description="Helical" evidence="1">
    <location>
        <begin position="133"/>
        <end position="154"/>
    </location>
</feature>
<accession>A0ABR7VEF4</accession>
<keyword evidence="3" id="KW-1185">Reference proteome</keyword>
<evidence type="ECO:0000313" key="2">
    <source>
        <dbReference type="EMBL" id="MBD0852019.1"/>
    </source>
</evidence>
<sequence>MLKELGITFLNTIRDVAPIVLLIAIFQIFIIKKSIPNLKNVVFGVVLVIFGLTFFLMGLEQALFPVGELMAKQLSNPDFIGANYSGSLSDWQAYYWVYIFAALIGFSTTIAEPSLYAVAVKANEVSGGTIGTFNLRLVVAIGVAFALVVGTYRIVVGDSLATYIMVGYIIVMIQTLFVKKDLVALAYDSGGVTTSTVTVPIVAALGLGLASVVPGRNPALDGFGLIALASVFPIITVLGYAQMNDLIKYLIKFKKIIS</sequence>
<protein>
    <submittedName>
        <fullName evidence="2">DUF1538 domain-containing protein</fullName>
    </submittedName>
</protein>
<feature type="transmembrane region" description="Helical" evidence="1">
    <location>
        <begin position="12"/>
        <end position="31"/>
    </location>
</feature>
<feature type="transmembrane region" description="Helical" evidence="1">
    <location>
        <begin position="222"/>
        <end position="241"/>
    </location>
</feature>
<feature type="transmembrane region" description="Helical" evidence="1">
    <location>
        <begin position="190"/>
        <end position="210"/>
    </location>
</feature>
<organism evidence="2 3">
    <name type="scientific">Maribacter arenosus</name>
    <dbReference type="NCBI Taxonomy" id="1854708"/>
    <lineage>
        <taxon>Bacteria</taxon>
        <taxon>Pseudomonadati</taxon>
        <taxon>Bacteroidota</taxon>
        <taxon>Flavobacteriia</taxon>
        <taxon>Flavobacteriales</taxon>
        <taxon>Flavobacteriaceae</taxon>
        <taxon>Maribacter</taxon>
    </lineage>
</organism>
<feature type="transmembrane region" description="Helical" evidence="1">
    <location>
        <begin position="93"/>
        <end position="112"/>
    </location>
</feature>
<evidence type="ECO:0000256" key="1">
    <source>
        <dbReference type="SAM" id="Phobius"/>
    </source>
</evidence>
<feature type="transmembrane region" description="Helical" evidence="1">
    <location>
        <begin position="38"/>
        <end position="59"/>
    </location>
</feature>
<dbReference type="Proteomes" id="UP000598350">
    <property type="component" value="Unassembled WGS sequence"/>
</dbReference>
<keyword evidence="1" id="KW-0472">Membrane</keyword>
<dbReference type="InterPro" id="IPR011435">
    <property type="entry name" value="UmpAB"/>
</dbReference>
<proteinExistence type="predicted"/>
<feature type="transmembrane region" description="Helical" evidence="1">
    <location>
        <begin position="160"/>
        <end position="178"/>
    </location>
</feature>
<gene>
    <name evidence="2" type="ORF">HPE63_15160</name>
</gene>
<keyword evidence="1" id="KW-0812">Transmembrane</keyword>
<dbReference type="RefSeq" id="WP_188315129.1">
    <property type="nucleotide sequence ID" value="NZ_JABTCG010000005.1"/>
</dbReference>
<evidence type="ECO:0000313" key="3">
    <source>
        <dbReference type="Proteomes" id="UP000598350"/>
    </source>
</evidence>